<dbReference type="AlphaFoldDB" id="A0A099WF51"/>
<evidence type="ECO:0000259" key="1">
    <source>
        <dbReference type="Pfam" id="PF08818"/>
    </source>
</evidence>
<sequence>MAETVEQYMADLEMDEQRQWTAKFVTFMRENYPDFEEKISYQIPTFKFGKQYIAFSNAKTHFSVHTLDFELVSEMKNRLPNAKFGKGCVKVKFKDEDAIPVLFDFCREVVVRNQVG</sequence>
<gene>
    <name evidence="2" type="ORF">EP57_04590</name>
</gene>
<proteinExistence type="predicted"/>
<accession>A0A099WF51</accession>
<reference evidence="2 3" key="1">
    <citation type="submission" date="2014-05" db="EMBL/GenBank/DDBJ databases">
        <title>Novel Listeriaceae from food processing environments.</title>
        <authorList>
            <person name="den Bakker H.C."/>
        </authorList>
    </citation>
    <scope>NUCLEOTIDE SEQUENCE [LARGE SCALE GENOMIC DNA]</scope>
    <source>
        <strain evidence="2 3">FSL A5-0281</strain>
    </source>
</reference>
<organism evidence="2 3">
    <name type="scientific">Listeria booriae</name>
    <dbReference type="NCBI Taxonomy" id="1552123"/>
    <lineage>
        <taxon>Bacteria</taxon>
        <taxon>Bacillati</taxon>
        <taxon>Bacillota</taxon>
        <taxon>Bacilli</taxon>
        <taxon>Bacillales</taxon>
        <taxon>Listeriaceae</taxon>
        <taxon>Listeria</taxon>
    </lineage>
</organism>
<dbReference type="Pfam" id="PF08818">
    <property type="entry name" value="DUF1801"/>
    <property type="match status" value="1"/>
</dbReference>
<dbReference type="InterPro" id="IPR014922">
    <property type="entry name" value="YdhG-like"/>
</dbReference>
<keyword evidence="3" id="KW-1185">Reference proteome</keyword>
<dbReference type="eggNOG" id="ENOG50333QV">
    <property type="taxonomic scope" value="Bacteria"/>
</dbReference>
<dbReference type="OrthoDB" id="115213at2"/>
<feature type="domain" description="YdhG-like" evidence="1">
    <location>
        <begin position="23"/>
        <end position="97"/>
    </location>
</feature>
<dbReference type="STRING" id="1552123.EP57_04590"/>
<evidence type="ECO:0000313" key="3">
    <source>
        <dbReference type="Proteomes" id="UP000029844"/>
    </source>
</evidence>
<dbReference type="EMBL" id="JNFA01000011">
    <property type="protein sequence ID" value="KGL42740.1"/>
    <property type="molecule type" value="Genomic_DNA"/>
</dbReference>
<protein>
    <recommendedName>
        <fullName evidence="1">YdhG-like domain-containing protein</fullName>
    </recommendedName>
</protein>
<evidence type="ECO:0000313" key="2">
    <source>
        <dbReference type="EMBL" id="KGL42740.1"/>
    </source>
</evidence>
<dbReference type="RefSeq" id="WP_052167550.1">
    <property type="nucleotide sequence ID" value="NZ_CBCSHQ010000001.1"/>
</dbReference>
<dbReference type="Gene3D" id="3.90.1150.200">
    <property type="match status" value="1"/>
</dbReference>
<dbReference type="Proteomes" id="UP000029844">
    <property type="component" value="Unassembled WGS sequence"/>
</dbReference>
<comment type="caution">
    <text evidence="2">The sequence shown here is derived from an EMBL/GenBank/DDBJ whole genome shotgun (WGS) entry which is preliminary data.</text>
</comment>
<dbReference type="GeneID" id="58718998"/>
<name>A0A099WF51_9LIST</name>
<dbReference type="SUPFAM" id="SSF159888">
    <property type="entry name" value="YdhG-like"/>
    <property type="match status" value="1"/>
</dbReference>